<dbReference type="InterPro" id="IPR029063">
    <property type="entry name" value="SAM-dependent_MTases_sf"/>
</dbReference>
<dbReference type="NCBIfam" id="TIGR01444">
    <property type="entry name" value="fkbM_fam"/>
    <property type="match status" value="1"/>
</dbReference>
<dbReference type="InterPro" id="IPR009081">
    <property type="entry name" value="PP-bd_ACP"/>
</dbReference>
<proteinExistence type="predicted"/>
<dbReference type="Gene3D" id="3.40.50.150">
    <property type="entry name" value="Vaccinia Virus protein VP39"/>
    <property type="match status" value="1"/>
</dbReference>
<dbReference type="Gene3D" id="3.40.50.12780">
    <property type="entry name" value="N-terminal domain of ligase-like"/>
    <property type="match status" value="1"/>
</dbReference>
<dbReference type="InterPro" id="IPR045851">
    <property type="entry name" value="AMP-bd_C_sf"/>
</dbReference>
<reference evidence="4" key="1">
    <citation type="submission" date="2016-06" db="EMBL/GenBank/DDBJ databases">
        <authorList>
            <person name="Varghese N."/>
        </authorList>
    </citation>
    <scope>NUCLEOTIDE SEQUENCE [LARGE SCALE GENOMIC DNA]</scope>
    <source>
        <strain evidence="4">DSM 45555</strain>
    </source>
</reference>
<evidence type="ECO:0000313" key="4">
    <source>
        <dbReference type="Proteomes" id="UP000198551"/>
    </source>
</evidence>
<dbReference type="SUPFAM" id="SSF47336">
    <property type="entry name" value="ACP-like"/>
    <property type="match status" value="1"/>
</dbReference>
<evidence type="ECO:0000256" key="1">
    <source>
        <dbReference type="SAM" id="MobiDB-lite"/>
    </source>
</evidence>
<dbReference type="SUPFAM" id="SSF53335">
    <property type="entry name" value="S-adenosyl-L-methionine-dependent methyltransferases"/>
    <property type="match status" value="1"/>
</dbReference>
<dbReference type="SUPFAM" id="SSF56801">
    <property type="entry name" value="Acetyl-CoA synthetase-like"/>
    <property type="match status" value="1"/>
</dbReference>
<dbReference type="InterPro" id="IPR006342">
    <property type="entry name" value="FkbM_mtfrase"/>
</dbReference>
<dbReference type="GO" id="GO:0005737">
    <property type="term" value="C:cytoplasm"/>
    <property type="evidence" value="ECO:0007669"/>
    <property type="project" value="TreeGrafter"/>
</dbReference>
<dbReference type="InterPro" id="IPR042099">
    <property type="entry name" value="ANL_N_sf"/>
</dbReference>
<dbReference type="Pfam" id="PF00550">
    <property type="entry name" value="PP-binding"/>
    <property type="match status" value="1"/>
</dbReference>
<feature type="region of interest" description="Disordered" evidence="1">
    <location>
        <begin position="774"/>
        <end position="797"/>
    </location>
</feature>
<dbReference type="Pfam" id="PF05050">
    <property type="entry name" value="Methyltransf_21"/>
    <property type="match status" value="1"/>
</dbReference>
<feature type="domain" description="Carrier" evidence="2">
    <location>
        <begin position="793"/>
        <end position="868"/>
    </location>
</feature>
<accession>A0A1C4ZJN9</accession>
<dbReference type="GO" id="GO:0031177">
    <property type="term" value="F:phosphopantetheine binding"/>
    <property type="evidence" value="ECO:0007669"/>
    <property type="project" value="TreeGrafter"/>
</dbReference>
<dbReference type="CDD" id="cd05930">
    <property type="entry name" value="A_NRPS"/>
    <property type="match status" value="1"/>
</dbReference>
<dbReference type="Gene3D" id="1.10.1200.10">
    <property type="entry name" value="ACP-like"/>
    <property type="match status" value="1"/>
</dbReference>
<protein>
    <submittedName>
        <fullName evidence="3">Methyltransferase, FkbM family/amino acid adenylation domain-containing protein</fullName>
    </submittedName>
</protein>
<dbReference type="GO" id="GO:0032259">
    <property type="term" value="P:methylation"/>
    <property type="evidence" value="ECO:0007669"/>
    <property type="project" value="UniProtKB-KW"/>
</dbReference>
<keyword evidence="3" id="KW-0489">Methyltransferase</keyword>
<dbReference type="Proteomes" id="UP000198551">
    <property type="component" value="Unassembled WGS sequence"/>
</dbReference>
<dbReference type="PROSITE" id="PS50075">
    <property type="entry name" value="CARRIER"/>
    <property type="match status" value="1"/>
</dbReference>
<dbReference type="PANTHER" id="PTHR45527:SF1">
    <property type="entry name" value="FATTY ACID SYNTHASE"/>
    <property type="match status" value="1"/>
</dbReference>
<feature type="compositionally biased region" description="Pro residues" evidence="1">
    <location>
        <begin position="780"/>
        <end position="790"/>
    </location>
</feature>
<organism evidence="3 4">
    <name type="scientific">Micromonospora marina</name>
    <dbReference type="NCBI Taxonomy" id="307120"/>
    <lineage>
        <taxon>Bacteria</taxon>
        <taxon>Bacillati</taxon>
        <taxon>Actinomycetota</taxon>
        <taxon>Actinomycetes</taxon>
        <taxon>Micromonosporales</taxon>
        <taxon>Micromonosporaceae</taxon>
        <taxon>Micromonospora</taxon>
    </lineage>
</organism>
<dbReference type="GO" id="GO:0043041">
    <property type="term" value="P:amino acid activation for nonribosomal peptide biosynthetic process"/>
    <property type="evidence" value="ECO:0007669"/>
    <property type="project" value="TreeGrafter"/>
</dbReference>
<dbReference type="InterPro" id="IPR000873">
    <property type="entry name" value="AMP-dep_synth/lig_dom"/>
</dbReference>
<dbReference type="InterPro" id="IPR025110">
    <property type="entry name" value="AMP-bd_C"/>
</dbReference>
<name>A0A1C4ZJN9_9ACTN</name>
<keyword evidence="3" id="KW-0808">Transferase</keyword>
<evidence type="ECO:0000259" key="2">
    <source>
        <dbReference type="PROSITE" id="PS50075"/>
    </source>
</evidence>
<dbReference type="Pfam" id="PF13193">
    <property type="entry name" value="AMP-binding_C"/>
    <property type="match status" value="1"/>
</dbReference>
<dbReference type="GO" id="GO:0008168">
    <property type="term" value="F:methyltransferase activity"/>
    <property type="evidence" value="ECO:0007669"/>
    <property type="project" value="UniProtKB-KW"/>
</dbReference>
<keyword evidence="4" id="KW-1185">Reference proteome</keyword>
<dbReference type="InterPro" id="IPR020845">
    <property type="entry name" value="AMP-binding_CS"/>
</dbReference>
<dbReference type="Gene3D" id="3.30.300.30">
    <property type="match status" value="1"/>
</dbReference>
<dbReference type="GO" id="GO:0044550">
    <property type="term" value="P:secondary metabolite biosynthetic process"/>
    <property type="evidence" value="ECO:0007669"/>
    <property type="project" value="TreeGrafter"/>
</dbReference>
<sequence>MMTGPRYLTDLVHRPAGADGDRPAIVGPDGELSYAALWERVGATAELLRRSGVRPGDLVGLHLNLSADYVTSLLATLAVGAVAVPVDPELPSGRAEQMLAAATPRLVLYADRPPAVAAPASTGWRDVRTARAGSPADLTDRTGWLPPGEHAALVLFTSGSTGRPKGVVLHHAGLVNRLVWGHRRFGFTADDRVLHKASIGFDASVHEILSPLIAGGAVVVAGPGLQFDSLGLVRLIQRESVTTAHFVPTMLRHVLDEPEFAGCVTLRRVLCGGEALDMRLVRRLREVLPCELFNGYGPSETSINVSYWDCAEPYAGSIAPIGRVIDGVTAHVLDDDLRPVPAGETGELWIGGVAVGLGYLRDDERTAERFRPDPARPGARLYRTGDLVRIAPPGFLEFHGRADDQVKIRGVRVEPGEVAAVLRAHPAVHDAVVVTVPDTDDGPRLVGYVVPQPRRAPAVGGLPRFPLPNGMAVTAASPDEAVFLYRQIFDQSEYARFGVRVGDGAVVLDVGANIGLFSLWASRQARDVRLVAVEPNPDTLPYLRANLGLYAGSASVVEAAVTDAAGTAELTSFPALSYLSGLGADRAGAASDLVRSHYRNGGGDADETEQAALLADARRRLAPVAHVVPTVTLSDLLDRFELDRVDLLKINTEGAELGVLRGLRPEHWPRIRQVCLEVERSSVTTPQVRELLCAAGFEVHDIGDWNVGADADVSYVYAVRPQDPPPAATPRDEPADHLLTIGLLQGHLASALPPAMRPDQIVLVDRLPRLPNGKVARLELPPPPPRPTEPAPDRGSDLTDKLREAWRATLGVDAVQDDDTFVALGGHSLTALRMALRVREMAGLEVSPASCLRAGSFADWVDRVTEAGRDVSRAR</sequence>
<dbReference type="PROSITE" id="PS00455">
    <property type="entry name" value="AMP_BINDING"/>
    <property type="match status" value="1"/>
</dbReference>
<dbReference type="Pfam" id="PF00501">
    <property type="entry name" value="AMP-binding"/>
    <property type="match status" value="1"/>
</dbReference>
<dbReference type="AlphaFoldDB" id="A0A1C4ZJN9"/>
<dbReference type="NCBIfam" id="TIGR01733">
    <property type="entry name" value="AA-adenyl-dom"/>
    <property type="match status" value="1"/>
</dbReference>
<gene>
    <name evidence="3" type="ORF">GA0070215_11831</name>
</gene>
<evidence type="ECO:0000313" key="3">
    <source>
        <dbReference type="EMBL" id="SCF33178.1"/>
    </source>
</evidence>
<dbReference type="InterPro" id="IPR010071">
    <property type="entry name" value="AA_adenyl_dom"/>
</dbReference>
<dbReference type="InterPro" id="IPR036736">
    <property type="entry name" value="ACP-like_sf"/>
</dbReference>
<dbReference type="EMBL" id="FMCV01000018">
    <property type="protein sequence ID" value="SCF33178.1"/>
    <property type="molecule type" value="Genomic_DNA"/>
</dbReference>
<dbReference type="PANTHER" id="PTHR45527">
    <property type="entry name" value="NONRIBOSOMAL PEPTIDE SYNTHETASE"/>
    <property type="match status" value="1"/>
</dbReference>